<protein>
    <recommendedName>
        <fullName evidence="4">EthD domain-containing protein</fullName>
    </recommendedName>
</protein>
<dbReference type="SUPFAM" id="SSF54909">
    <property type="entry name" value="Dimeric alpha+beta barrel"/>
    <property type="match status" value="1"/>
</dbReference>
<organism evidence="2 3">
    <name type="scientific">Melanomma pulvis-pyrius CBS 109.77</name>
    <dbReference type="NCBI Taxonomy" id="1314802"/>
    <lineage>
        <taxon>Eukaryota</taxon>
        <taxon>Fungi</taxon>
        <taxon>Dikarya</taxon>
        <taxon>Ascomycota</taxon>
        <taxon>Pezizomycotina</taxon>
        <taxon>Dothideomycetes</taxon>
        <taxon>Pleosporomycetidae</taxon>
        <taxon>Pleosporales</taxon>
        <taxon>Melanommataceae</taxon>
        <taxon>Melanomma</taxon>
    </lineage>
</organism>
<dbReference type="GO" id="GO:0016491">
    <property type="term" value="F:oxidoreductase activity"/>
    <property type="evidence" value="ECO:0007669"/>
    <property type="project" value="InterPro"/>
</dbReference>
<evidence type="ECO:0000256" key="1">
    <source>
        <dbReference type="ARBA" id="ARBA00005986"/>
    </source>
</evidence>
<dbReference type="AlphaFoldDB" id="A0A6A6X647"/>
<dbReference type="PANTHER" id="PTHR40260:SF2">
    <property type="entry name" value="BLR8190 PROTEIN"/>
    <property type="match status" value="1"/>
</dbReference>
<dbReference type="EMBL" id="MU002001">
    <property type="protein sequence ID" value="KAF2791802.1"/>
    <property type="molecule type" value="Genomic_DNA"/>
</dbReference>
<dbReference type="InterPro" id="IPR011008">
    <property type="entry name" value="Dimeric_a/b-barrel"/>
</dbReference>
<gene>
    <name evidence="2" type="ORF">K505DRAFT_248112</name>
</gene>
<dbReference type="PANTHER" id="PTHR40260">
    <property type="entry name" value="BLR8190 PROTEIN"/>
    <property type="match status" value="1"/>
</dbReference>
<accession>A0A6A6X647</accession>
<dbReference type="InterPro" id="IPR009799">
    <property type="entry name" value="EthD_dom"/>
</dbReference>
<evidence type="ECO:0000313" key="3">
    <source>
        <dbReference type="Proteomes" id="UP000799757"/>
    </source>
</evidence>
<dbReference type="Proteomes" id="UP000799757">
    <property type="component" value="Unassembled WGS sequence"/>
</dbReference>
<sequence>MSGKGATVTVMYPRTENSTFNVDYYTSTHMALVWKAWSKFGLKSYIVTKCTEDAPYTYTVAMEWESLAAFGKAAAEPSSKEVMDDVPNFSSEKPVVVTGDVIDRS</sequence>
<dbReference type="Gene3D" id="3.30.70.100">
    <property type="match status" value="1"/>
</dbReference>
<evidence type="ECO:0000313" key="2">
    <source>
        <dbReference type="EMBL" id="KAF2791802.1"/>
    </source>
</evidence>
<keyword evidence="3" id="KW-1185">Reference proteome</keyword>
<name>A0A6A6X647_9PLEO</name>
<reference evidence="2" key="1">
    <citation type="journal article" date="2020" name="Stud. Mycol.">
        <title>101 Dothideomycetes genomes: a test case for predicting lifestyles and emergence of pathogens.</title>
        <authorList>
            <person name="Haridas S."/>
            <person name="Albert R."/>
            <person name="Binder M."/>
            <person name="Bloem J."/>
            <person name="Labutti K."/>
            <person name="Salamov A."/>
            <person name="Andreopoulos B."/>
            <person name="Baker S."/>
            <person name="Barry K."/>
            <person name="Bills G."/>
            <person name="Bluhm B."/>
            <person name="Cannon C."/>
            <person name="Castanera R."/>
            <person name="Culley D."/>
            <person name="Daum C."/>
            <person name="Ezra D."/>
            <person name="Gonzalez J."/>
            <person name="Henrissat B."/>
            <person name="Kuo A."/>
            <person name="Liang C."/>
            <person name="Lipzen A."/>
            <person name="Lutzoni F."/>
            <person name="Magnuson J."/>
            <person name="Mondo S."/>
            <person name="Nolan M."/>
            <person name="Ohm R."/>
            <person name="Pangilinan J."/>
            <person name="Park H.-J."/>
            <person name="Ramirez L."/>
            <person name="Alfaro M."/>
            <person name="Sun H."/>
            <person name="Tritt A."/>
            <person name="Yoshinaga Y."/>
            <person name="Zwiers L.-H."/>
            <person name="Turgeon B."/>
            <person name="Goodwin S."/>
            <person name="Spatafora J."/>
            <person name="Crous P."/>
            <person name="Grigoriev I."/>
        </authorList>
    </citation>
    <scope>NUCLEOTIDE SEQUENCE</scope>
    <source>
        <strain evidence="2">CBS 109.77</strain>
    </source>
</reference>
<dbReference type="OrthoDB" id="4892971at2759"/>
<evidence type="ECO:0008006" key="4">
    <source>
        <dbReference type="Google" id="ProtNLM"/>
    </source>
</evidence>
<dbReference type="NCBIfam" id="TIGR02118">
    <property type="entry name" value="EthD family reductase"/>
    <property type="match status" value="1"/>
</dbReference>
<comment type="similarity">
    <text evidence="1">Belongs to the tpcK family.</text>
</comment>
<proteinExistence type="inferred from homology"/>